<gene>
    <name evidence="2" type="ORF">BSZ19_46540</name>
</gene>
<accession>A0A1Y2J8W9</accession>
<evidence type="ECO:0000256" key="1">
    <source>
        <dbReference type="SAM" id="MobiDB-lite"/>
    </source>
</evidence>
<protein>
    <recommendedName>
        <fullName evidence="4">Terminase</fullName>
    </recommendedName>
</protein>
<name>A0A1Y2J8W9_BRAJP</name>
<comment type="caution">
    <text evidence="2">The sequence shown here is derived from an EMBL/GenBank/DDBJ whole genome shotgun (WGS) entry which is preliminary data.</text>
</comment>
<dbReference type="Proteomes" id="UP000193335">
    <property type="component" value="Unassembled WGS sequence"/>
</dbReference>
<dbReference type="AlphaFoldDB" id="A0A1Y2J8W9"/>
<reference evidence="2 3" key="1">
    <citation type="submission" date="2017-03" db="EMBL/GenBank/DDBJ databases">
        <title>Whole genome sequences of fourteen strains of Bradyrhizobium canariense and one strain of Bradyrhizobium japonicum isolated from Lupinus (Papilionoideae: Genisteae) species in Algeria.</title>
        <authorList>
            <person name="Crovadore J."/>
            <person name="Chekireb D."/>
            <person name="Brachmann A."/>
            <person name="Chablais R."/>
            <person name="Cochard B."/>
            <person name="Lefort F."/>
        </authorList>
    </citation>
    <scope>NUCLEOTIDE SEQUENCE [LARGE SCALE GENOMIC DNA]</scope>
    <source>
        <strain evidence="2 3">UBMA197</strain>
    </source>
</reference>
<proteinExistence type="predicted"/>
<feature type="region of interest" description="Disordered" evidence="1">
    <location>
        <begin position="105"/>
        <end position="127"/>
    </location>
</feature>
<organism evidence="2 3">
    <name type="scientific">Bradyrhizobium japonicum</name>
    <dbReference type="NCBI Taxonomy" id="375"/>
    <lineage>
        <taxon>Bacteria</taxon>
        <taxon>Pseudomonadati</taxon>
        <taxon>Pseudomonadota</taxon>
        <taxon>Alphaproteobacteria</taxon>
        <taxon>Hyphomicrobiales</taxon>
        <taxon>Nitrobacteraceae</taxon>
        <taxon>Bradyrhizobium</taxon>
    </lineage>
</organism>
<evidence type="ECO:0008006" key="4">
    <source>
        <dbReference type="Google" id="ProtNLM"/>
    </source>
</evidence>
<evidence type="ECO:0000313" key="3">
    <source>
        <dbReference type="Proteomes" id="UP000193335"/>
    </source>
</evidence>
<evidence type="ECO:0000313" key="2">
    <source>
        <dbReference type="EMBL" id="OSJ22065.1"/>
    </source>
</evidence>
<dbReference type="EMBL" id="NAFL01000286">
    <property type="protein sequence ID" value="OSJ22065.1"/>
    <property type="molecule type" value="Genomic_DNA"/>
</dbReference>
<sequence>MPRPRVPLIKAETTGRTLRNPSRFKDRKEWTGLGPLGAPPKFLKTQSQKEAWNTFSEELPWLNKSHRALVSIASDIRGRQMAGDEVGVKALNLLRMILNSMGATPADASKVRMPDETNEDDAAAKYF</sequence>